<evidence type="ECO:0000313" key="4">
    <source>
        <dbReference type="EMBL" id="KRX06628.1"/>
    </source>
</evidence>
<gene>
    <name evidence="4" type="ORF">PPERSA_13107</name>
</gene>
<dbReference type="OrthoDB" id="18302at2759"/>
<evidence type="ECO:0000256" key="2">
    <source>
        <dbReference type="SAM" id="Coils"/>
    </source>
</evidence>
<dbReference type="PANTHER" id="PTHR16255">
    <property type="entry name" value="REQUIRED FOR MEIOTIC NUCLEAR DIVISION PROTEIN 1 HOMOLOG"/>
    <property type="match status" value="1"/>
</dbReference>
<evidence type="ECO:0000256" key="1">
    <source>
        <dbReference type="ARBA" id="ARBA00008306"/>
    </source>
</evidence>
<protein>
    <recommendedName>
        <fullName evidence="3">DUF155 domain-containing protein</fullName>
    </recommendedName>
</protein>
<evidence type="ECO:0000313" key="5">
    <source>
        <dbReference type="Proteomes" id="UP000054937"/>
    </source>
</evidence>
<proteinExistence type="inferred from homology"/>
<dbReference type="AlphaFoldDB" id="A0A0V0QWQ4"/>
<keyword evidence="2" id="KW-0175">Coiled coil</keyword>
<reference evidence="4 5" key="1">
    <citation type="journal article" date="2015" name="Sci. Rep.">
        <title>Genome of the facultative scuticociliatosis pathogen Pseudocohnilembus persalinus provides insight into its virulence through horizontal gene transfer.</title>
        <authorList>
            <person name="Xiong J."/>
            <person name="Wang G."/>
            <person name="Cheng J."/>
            <person name="Tian M."/>
            <person name="Pan X."/>
            <person name="Warren A."/>
            <person name="Jiang C."/>
            <person name="Yuan D."/>
            <person name="Miao W."/>
        </authorList>
    </citation>
    <scope>NUCLEOTIDE SEQUENCE [LARGE SCALE GENOMIC DNA]</scope>
    <source>
        <strain evidence="4">36N120E</strain>
    </source>
</reference>
<name>A0A0V0QWQ4_PSEPJ</name>
<dbReference type="GO" id="GO:0005739">
    <property type="term" value="C:mitochondrion"/>
    <property type="evidence" value="ECO:0007669"/>
    <property type="project" value="UniProtKB-ARBA"/>
</dbReference>
<keyword evidence="5" id="KW-1185">Reference proteome</keyword>
<comment type="caution">
    <text evidence="4">The sequence shown here is derived from an EMBL/GenBank/DDBJ whole genome shotgun (WGS) entry which is preliminary data.</text>
</comment>
<organism evidence="4 5">
    <name type="scientific">Pseudocohnilembus persalinus</name>
    <name type="common">Ciliate</name>
    <dbReference type="NCBI Taxonomy" id="266149"/>
    <lineage>
        <taxon>Eukaryota</taxon>
        <taxon>Sar</taxon>
        <taxon>Alveolata</taxon>
        <taxon>Ciliophora</taxon>
        <taxon>Intramacronucleata</taxon>
        <taxon>Oligohymenophorea</taxon>
        <taxon>Scuticociliatia</taxon>
        <taxon>Philasterida</taxon>
        <taxon>Pseudocohnilembidae</taxon>
        <taxon>Pseudocohnilembus</taxon>
    </lineage>
</organism>
<sequence length="491" mass="58743">MQKDIIRKTQQYKEELLYSDLRPMHQIQNIKNKKEISIKDQRQIDVFCVAKQIDIYEIIKQFNDSNVTNHFKQEYFCLVIKDFPENYQTLGVRGFMKYIQQKDGDIDPFFTYAKEAGRKIVVITDLGSIVMWNFKNLDQKKYILEIFKEFYIEPMKTYAEDFQLYVETHHKQKFHTTDHGNYDDGGYNDSSSEEFIQQEMRDEIETGKKINVQQKNRKLSTQQHLIEQKRKLAKNVNEKKKLQIQKEFNKLKQQNKALEITKNKMINFNKNLNSDQINQKLGNSYSDEKLDINIINNRNKNKLQDQLNQDYQKRYLKNQNKEIIQSAQIEGNIVIVRNSDILEKITISYILGQSIKLELYEDELDDFIDENKNQLQNFNEQMKKKIMGKIMYLKYMVNLQENFFDVPDFVEDEEYLELLYQNFSCYFEIEERLELVNNKLNNLNDFIDEINSGNNQKNSFNLEYMIILIMLTQVSTGILNGLFSKDHYVDI</sequence>
<accession>A0A0V0QWQ4</accession>
<feature type="coiled-coil region" evidence="2">
    <location>
        <begin position="225"/>
        <end position="271"/>
    </location>
</feature>
<comment type="similarity">
    <text evidence="1">Belongs to the RMD1/sif2 family.</text>
</comment>
<dbReference type="Proteomes" id="UP000054937">
    <property type="component" value="Unassembled WGS sequence"/>
</dbReference>
<feature type="domain" description="DUF155" evidence="3">
    <location>
        <begin position="289"/>
        <end position="437"/>
    </location>
</feature>
<dbReference type="InterPro" id="IPR051624">
    <property type="entry name" value="RMD1/Sad1-interacting"/>
</dbReference>
<dbReference type="PANTHER" id="PTHR16255:SF1">
    <property type="entry name" value="REQUIRED FOR MEIOTIC NUCLEAR DIVISION PROTEIN 1 HOMOLOG"/>
    <property type="match status" value="1"/>
</dbReference>
<dbReference type="Pfam" id="PF02582">
    <property type="entry name" value="DUF155"/>
    <property type="match status" value="1"/>
</dbReference>
<dbReference type="InParanoid" id="A0A0V0QWQ4"/>
<evidence type="ECO:0000259" key="3">
    <source>
        <dbReference type="Pfam" id="PF02582"/>
    </source>
</evidence>
<dbReference type="InterPro" id="IPR003734">
    <property type="entry name" value="DUF155"/>
</dbReference>
<dbReference type="EMBL" id="LDAU01000094">
    <property type="protein sequence ID" value="KRX06628.1"/>
    <property type="molecule type" value="Genomic_DNA"/>
</dbReference>